<feature type="region of interest" description="Disordered" evidence="3">
    <location>
        <begin position="261"/>
        <end position="284"/>
    </location>
</feature>
<feature type="region of interest" description="Disordered" evidence="3">
    <location>
        <begin position="920"/>
        <end position="988"/>
    </location>
</feature>
<feature type="region of interest" description="Disordered" evidence="3">
    <location>
        <begin position="795"/>
        <end position="857"/>
    </location>
</feature>
<dbReference type="SUPFAM" id="SSF50978">
    <property type="entry name" value="WD40 repeat-like"/>
    <property type="match status" value="1"/>
</dbReference>
<dbReference type="AlphaFoldDB" id="A0A316ULB2"/>
<sequence>MAAAAAASSTSTAPSVPSFSAPEGAFTQTSLAASFGELPLSGHALNSTAESNANNNSNSTAASPSPLGGTSMLLGPGATIPAAVSSLSPSPSNQTNNPDSVAASAGPPPMPVSHLPLSWRKEVGPTIEASMSTCSVPWPGTTALNPETGAASSSKRKGGQNESAEGSTAATASSSGGSSTNGRHLQSKGTGLRHNIPDPVIEGALVSQGIDAPPATTTGGQGGILGMSSLASYGFLPTSNGQGGGTLDLDRQLSMLSVRSETGPASLYKPPKNPPKPKNAVRQSNSSFVVKTQIHPDLKDVLTQLEKAAGEGSEPMVFTQRGRTLLWLADATGKREPLGRFLFASPPSAHDVNQLTRSPSVLDVIIGFPTGDILWLDALGLRYSRFNKGGLVTDSGVTKIRWLPSATHQGLFVSAHADGTMIVWDREREDCEVHKGWSPRSWSVKPNRRQREAVQRLREGAGGIEEETEVQAAAAAAAGAGARGSSEMMEVLDGPPDTPTSSTPARKSTLPSLSLPANAWDPKRSILVSRPGADNATVLATSAGGIASPNNERNAMPGLSGMSTPGSTTHPGGGDEPPSTTGSSLLSRGLGSQRRREASISQSGAGPNAVPSVSVTGSGDEPSSLSGSTTFEAPTSTSTSASTWTKNPLTHWRISASSRLNDFAISPDLGCIAVAGEDGLLRIIDLTTEKLIACHASYFGPFLSLAWSPDGRFLLATSCDDLVSIYHPRDSGAAAAGGGSESRLVARCVGHSSWVRDVAFDPYRWREGDRTYRFGSVGEDGKVLLWDFSGASLARPKGTAGSAGRGRPGSATGGHHASPHGAPLHRHGRSSRGHDSPAGAAPLGEDDMPDSIYHPAPPRQQVAQLNPISTYQASQLTSLLGIRFRPSNMLLFYSNGIMQIFERPTVKLLRIGSGQTDAEAAAAGGAEGQRSTDDDKAKAGKKKTGVSFGGTLSRGMRWVGGGQGGPAGPDSQTGRAGASNTAPVAMLG</sequence>
<dbReference type="Pfam" id="PF00400">
    <property type="entry name" value="WD40"/>
    <property type="match status" value="1"/>
</dbReference>
<feature type="compositionally biased region" description="Low complexity" evidence="3">
    <location>
        <begin position="628"/>
        <end position="644"/>
    </location>
</feature>
<feature type="compositionally biased region" description="Low complexity" evidence="3">
    <location>
        <begin position="1"/>
        <end position="22"/>
    </location>
</feature>
<evidence type="ECO:0000313" key="5">
    <source>
        <dbReference type="Proteomes" id="UP000245884"/>
    </source>
</evidence>
<reference evidence="4 5" key="1">
    <citation type="journal article" date="2018" name="Mol. Biol. Evol.">
        <title>Broad Genomic Sampling Reveals a Smut Pathogenic Ancestry of the Fungal Clade Ustilaginomycotina.</title>
        <authorList>
            <person name="Kijpornyongpan T."/>
            <person name="Mondo S.J."/>
            <person name="Barry K."/>
            <person name="Sandor L."/>
            <person name="Lee J."/>
            <person name="Lipzen A."/>
            <person name="Pangilinan J."/>
            <person name="LaButti K."/>
            <person name="Hainaut M."/>
            <person name="Henrissat B."/>
            <person name="Grigoriev I.V."/>
            <person name="Spatafora J.W."/>
            <person name="Aime M.C."/>
        </authorList>
    </citation>
    <scope>NUCLEOTIDE SEQUENCE [LARGE SCALE GENOMIC DNA]</scope>
    <source>
        <strain evidence="4 5">MCA 5214</strain>
    </source>
</reference>
<dbReference type="InterPro" id="IPR001680">
    <property type="entry name" value="WD40_rpt"/>
</dbReference>
<feature type="compositionally biased region" description="Polar residues" evidence="3">
    <location>
        <begin position="599"/>
        <end position="627"/>
    </location>
</feature>
<feature type="region of interest" description="Disordered" evidence="3">
    <location>
        <begin position="42"/>
        <end position="116"/>
    </location>
</feature>
<evidence type="ECO:0000313" key="4">
    <source>
        <dbReference type="EMBL" id="PWN26030.1"/>
    </source>
</evidence>
<feature type="region of interest" description="Disordered" evidence="3">
    <location>
        <begin position="1"/>
        <end position="23"/>
    </location>
</feature>
<dbReference type="GO" id="GO:0005634">
    <property type="term" value="C:nucleus"/>
    <property type="evidence" value="ECO:0007669"/>
    <property type="project" value="TreeGrafter"/>
</dbReference>
<protein>
    <submittedName>
        <fullName evidence="4">WD40 repeat-like protein</fullName>
    </submittedName>
</protein>
<dbReference type="GeneID" id="37028520"/>
<feature type="compositionally biased region" description="Polar residues" evidence="3">
    <location>
        <begin position="970"/>
        <end position="982"/>
    </location>
</feature>
<dbReference type="STRING" id="1569628.A0A316ULB2"/>
<feature type="compositionally biased region" description="Low complexity" evidence="3">
    <location>
        <begin position="85"/>
        <end position="100"/>
    </location>
</feature>
<feature type="region of interest" description="Disordered" evidence="3">
    <location>
        <begin position="540"/>
        <end position="644"/>
    </location>
</feature>
<feature type="compositionally biased region" description="Low complexity" evidence="3">
    <location>
        <begin position="582"/>
        <end position="592"/>
    </location>
</feature>
<dbReference type="OrthoDB" id="3367at2759"/>
<feature type="compositionally biased region" description="Low complexity" evidence="3">
    <location>
        <begin position="560"/>
        <end position="570"/>
    </location>
</feature>
<proteinExistence type="predicted"/>
<name>A0A316ULB2_9BASI</name>
<dbReference type="PANTHER" id="PTHR14107">
    <property type="entry name" value="WD REPEAT PROTEIN"/>
    <property type="match status" value="1"/>
</dbReference>
<keyword evidence="2" id="KW-0677">Repeat</keyword>
<feature type="region of interest" description="Disordered" evidence="3">
    <location>
        <begin position="475"/>
        <end position="518"/>
    </location>
</feature>
<keyword evidence="1" id="KW-0853">WD repeat</keyword>
<evidence type="ECO:0000256" key="1">
    <source>
        <dbReference type="ARBA" id="ARBA00022574"/>
    </source>
</evidence>
<dbReference type="SMART" id="SM00320">
    <property type="entry name" value="WD40"/>
    <property type="match status" value="4"/>
</dbReference>
<evidence type="ECO:0000256" key="3">
    <source>
        <dbReference type="SAM" id="MobiDB-lite"/>
    </source>
</evidence>
<dbReference type="EMBL" id="KZ819673">
    <property type="protein sequence ID" value="PWN26030.1"/>
    <property type="molecule type" value="Genomic_DNA"/>
</dbReference>
<dbReference type="GO" id="GO:0051286">
    <property type="term" value="C:cell tip"/>
    <property type="evidence" value="ECO:0007669"/>
    <property type="project" value="TreeGrafter"/>
</dbReference>
<dbReference type="InterPro" id="IPR015943">
    <property type="entry name" value="WD40/YVTN_repeat-like_dom_sf"/>
</dbReference>
<dbReference type="Proteomes" id="UP000245884">
    <property type="component" value="Unassembled WGS sequence"/>
</dbReference>
<gene>
    <name evidence="4" type="ORF">BDZ90DRAFT_233626</name>
</gene>
<dbReference type="Gene3D" id="2.130.10.10">
    <property type="entry name" value="YVTN repeat-like/Quinoprotein amine dehydrogenase"/>
    <property type="match status" value="2"/>
</dbReference>
<dbReference type="PANTHER" id="PTHR14107:SF16">
    <property type="entry name" value="AT02583P"/>
    <property type="match status" value="1"/>
</dbReference>
<dbReference type="RefSeq" id="XP_025360642.1">
    <property type="nucleotide sequence ID" value="XM_025506697.1"/>
</dbReference>
<accession>A0A316ULB2</accession>
<organism evidence="4 5">
    <name type="scientific">Jaminaea rosea</name>
    <dbReference type="NCBI Taxonomy" id="1569628"/>
    <lineage>
        <taxon>Eukaryota</taxon>
        <taxon>Fungi</taxon>
        <taxon>Dikarya</taxon>
        <taxon>Basidiomycota</taxon>
        <taxon>Ustilaginomycotina</taxon>
        <taxon>Exobasidiomycetes</taxon>
        <taxon>Microstromatales</taxon>
        <taxon>Microstromatales incertae sedis</taxon>
        <taxon>Jaminaea</taxon>
    </lineage>
</organism>
<feature type="compositionally biased region" description="Low complexity" evidence="3">
    <location>
        <begin position="162"/>
        <end position="180"/>
    </location>
</feature>
<feature type="compositionally biased region" description="Polar residues" evidence="3">
    <location>
        <begin position="142"/>
        <end position="153"/>
    </location>
</feature>
<keyword evidence="5" id="KW-1185">Reference proteome</keyword>
<feature type="compositionally biased region" description="Low complexity" evidence="3">
    <location>
        <begin position="44"/>
        <end position="67"/>
    </location>
</feature>
<dbReference type="GO" id="GO:0032153">
    <property type="term" value="C:cell division site"/>
    <property type="evidence" value="ECO:0007669"/>
    <property type="project" value="TreeGrafter"/>
</dbReference>
<dbReference type="InterPro" id="IPR051362">
    <property type="entry name" value="WD_repeat_creC_regulators"/>
</dbReference>
<dbReference type="InterPro" id="IPR036322">
    <property type="entry name" value="WD40_repeat_dom_sf"/>
</dbReference>
<feature type="compositionally biased region" description="Gly residues" evidence="3">
    <location>
        <begin position="958"/>
        <end position="967"/>
    </location>
</feature>
<dbReference type="GO" id="GO:0045013">
    <property type="term" value="P:carbon catabolite repression of transcription"/>
    <property type="evidence" value="ECO:0007669"/>
    <property type="project" value="TreeGrafter"/>
</dbReference>
<feature type="region of interest" description="Disordered" evidence="3">
    <location>
        <begin position="131"/>
        <end position="197"/>
    </location>
</feature>
<evidence type="ECO:0000256" key="2">
    <source>
        <dbReference type="ARBA" id="ARBA00022737"/>
    </source>
</evidence>